<organism evidence="2 3">
    <name type="scientific">Methylobacterium hispanicum</name>
    <dbReference type="NCBI Taxonomy" id="270350"/>
    <lineage>
        <taxon>Bacteria</taxon>
        <taxon>Pseudomonadati</taxon>
        <taxon>Pseudomonadota</taxon>
        <taxon>Alphaproteobacteria</taxon>
        <taxon>Hyphomicrobiales</taxon>
        <taxon>Methylobacteriaceae</taxon>
        <taxon>Methylobacterium</taxon>
    </lineage>
</organism>
<dbReference type="InterPro" id="IPR008538">
    <property type="entry name" value="Uma2"/>
</dbReference>
<dbReference type="InterPro" id="IPR012296">
    <property type="entry name" value="Nuclease_put_TT1808"/>
</dbReference>
<dbReference type="AlphaFoldDB" id="A0AAV4ZU27"/>
<keyword evidence="3" id="KW-1185">Reference proteome</keyword>
<gene>
    <name evidence="2" type="ORF">BHAOGJBA_4916</name>
</gene>
<dbReference type="EMBL" id="BPQO01000026">
    <property type="protein sequence ID" value="GJD91368.1"/>
    <property type="molecule type" value="Genomic_DNA"/>
</dbReference>
<reference evidence="2" key="1">
    <citation type="journal article" date="2016" name="Front. Microbiol.">
        <title>Genome Sequence of the Piezophilic, Mesophilic Sulfate-Reducing Bacterium Desulfovibrio indicus J2T.</title>
        <authorList>
            <person name="Cao J."/>
            <person name="Maignien L."/>
            <person name="Shao Z."/>
            <person name="Alain K."/>
            <person name="Jebbar M."/>
        </authorList>
    </citation>
    <scope>NUCLEOTIDE SEQUENCE</scope>
    <source>
        <strain evidence="2">DSM 16372</strain>
    </source>
</reference>
<dbReference type="Gene3D" id="3.90.1570.10">
    <property type="entry name" value="tt1808, chain A"/>
    <property type="match status" value="1"/>
</dbReference>
<dbReference type="CDD" id="cd06260">
    <property type="entry name" value="DUF820-like"/>
    <property type="match status" value="1"/>
</dbReference>
<dbReference type="PANTHER" id="PTHR36558">
    <property type="entry name" value="GLR1098 PROTEIN"/>
    <property type="match status" value="1"/>
</dbReference>
<sequence>MTVDEFLVWAEGRPGRYELDAGEIVAMSPQRARHADAKFAVQMALKAAIRRGGLPCRMFPDGMTVRIDKDTAYEPDALVYCGARLDGDAVEVPNPVVIVEVLSPRTRSLDSGEKLVGYFRVPSVQHYLVVDAVKRRVLHHRRGSGDLIETHIVAEGALRLDPPGLDLALADLFEDDGPA</sequence>
<reference evidence="2" key="2">
    <citation type="submission" date="2021-08" db="EMBL/GenBank/DDBJ databases">
        <authorList>
            <person name="Tani A."/>
            <person name="Ola A."/>
            <person name="Ogura Y."/>
            <person name="Katsura K."/>
            <person name="Hayashi T."/>
        </authorList>
    </citation>
    <scope>NUCLEOTIDE SEQUENCE</scope>
    <source>
        <strain evidence="2">DSM 16372</strain>
    </source>
</reference>
<dbReference type="Proteomes" id="UP001055247">
    <property type="component" value="Unassembled WGS sequence"/>
</dbReference>
<dbReference type="InterPro" id="IPR011335">
    <property type="entry name" value="Restrct_endonuc-II-like"/>
</dbReference>
<dbReference type="Pfam" id="PF05685">
    <property type="entry name" value="Uma2"/>
    <property type="match status" value="1"/>
</dbReference>
<dbReference type="SUPFAM" id="SSF52980">
    <property type="entry name" value="Restriction endonuclease-like"/>
    <property type="match status" value="1"/>
</dbReference>
<name>A0AAV4ZU27_9HYPH</name>
<evidence type="ECO:0000259" key="1">
    <source>
        <dbReference type="Pfam" id="PF05685"/>
    </source>
</evidence>
<dbReference type="PANTHER" id="PTHR36558:SF1">
    <property type="entry name" value="RESTRICTION ENDONUCLEASE DOMAIN-CONTAINING PROTEIN-RELATED"/>
    <property type="match status" value="1"/>
</dbReference>
<comment type="caution">
    <text evidence="2">The sequence shown here is derived from an EMBL/GenBank/DDBJ whole genome shotgun (WGS) entry which is preliminary data.</text>
</comment>
<protein>
    <recommendedName>
        <fullName evidence="1">Putative restriction endonuclease domain-containing protein</fullName>
    </recommendedName>
</protein>
<accession>A0AAV4ZU27</accession>
<feature type="domain" description="Putative restriction endonuclease" evidence="1">
    <location>
        <begin position="3"/>
        <end position="165"/>
    </location>
</feature>
<proteinExistence type="predicted"/>
<evidence type="ECO:0000313" key="3">
    <source>
        <dbReference type="Proteomes" id="UP001055247"/>
    </source>
</evidence>
<evidence type="ECO:0000313" key="2">
    <source>
        <dbReference type="EMBL" id="GJD91368.1"/>
    </source>
</evidence>